<feature type="region of interest" description="Disordered" evidence="1">
    <location>
        <begin position="123"/>
        <end position="143"/>
    </location>
</feature>
<proteinExistence type="predicted"/>
<dbReference type="EMBL" id="JACHGN010000022">
    <property type="protein sequence ID" value="MBB5138202.1"/>
    <property type="molecule type" value="Genomic_DNA"/>
</dbReference>
<dbReference type="RefSeq" id="WP_185055088.1">
    <property type="nucleotide sequence ID" value="NZ_BAABIX010000018.1"/>
</dbReference>
<keyword evidence="2" id="KW-0812">Transmembrane</keyword>
<evidence type="ECO:0000256" key="1">
    <source>
        <dbReference type="SAM" id="MobiDB-lite"/>
    </source>
</evidence>
<name>A0A840PGC7_9ACTN</name>
<dbReference type="AlphaFoldDB" id="A0A840PGC7"/>
<keyword evidence="4" id="KW-1185">Reference proteome</keyword>
<evidence type="ECO:0000313" key="3">
    <source>
        <dbReference type="EMBL" id="MBB5138202.1"/>
    </source>
</evidence>
<reference evidence="3 4" key="1">
    <citation type="submission" date="2020-08" db="EMBL/GenBank/DDBJ databases">
        <title>Genomic Encyclopedia of Type Strains, Phase IV (KMG-IV): sequencing the most valuable type-strain genomes for metagenomic binning, comparative biology and taxonomic classification.</title>
        <authorList>
            <person name="Goeker M."/>
        </authorList>
    </citation>
    <scope>NUCLEOTIDE SEQUENCE [LARGE SCALE GENOMIC DNA]</scope>
    <source>
        <strain evidence="3 4">DSM 45615</strain>
    </source>
</reference>
<organism evidence="3 4">
    <name type="scientific">Thermocatellispora tengchongensis</name>
    <dbReference type="NCBI Taxonomy" id="1073253"/>
    <lineage>
        <taxon>Bacteria</taxon>
        <taxon>Bacillati</taxon>
        <taxon>Actinomycetota</taxon>
        <taxon>Actinomycetes</taxon>
        <taxon>Streptosporangiales</taxon>
        <taxon>Streptosporangiaceae</taxon>
        <taxon>Thermocatellispora</taxon>
    </lineage>
</organism>
<accession>A0A840PGC7</accession>
<keyword evidence="2" id="KW-1133">Transmembrane helix</keyword>
<protein>
    <submittedName>
        <fullName evidence="3">Uncharacterized protein</fullName>
    </submittedName>
</protein>
<dbReference type="Proteomes" id="UP000578449">
    <property type="component" value="Unassembled WGS sequence"/>
</dbReference>
<comment type="caution">
    <text evidence="3">The sequence shown here is derived from an EMBL/GenBank/DDBJ whole genome shotgun (WGS) entry which is preliminary data.</text>
</comment>
<evidence type="ECO:0000313" key="4">
    <source>
        <dbReference type="Proteomes" id="UP000578449"/>
    </source>
</evidence>
<feature type="transmembrane region" description="Helical" evidence="2">
    <location>
        <begin position="50"/>
        <end position="72"/>
    </location>
</feature>
<sequence length="143" mass="15042">MSGGYSYASTPPTYGPPRYTADTLAFGAAHFGGGWRGGLTETMRRRSVQLVAAGLLGAVVGGGAVAAVHGLWDRFGPRNPIMVTDGRPGPFGERGGPYAELIFPRYGVPEICERTDSGFRCEFRMDPGDPPGPPVRPSTAPTS</sequence>
<evidence type="ECO:0000256" key="2">
    <source>
        <dbReference type="SAM" id="Phobius"/>
    </source>
</evidence>
<gene>
    <name evidence="3" type="ORF">HNP84_007955</name>
</gene>
<keyword evidence="2" id="KW-0472">Membrane</keyword>